<keyword evidence="8" id="KW-1133">Transmembrane helix</keyword>
<feature type="transmembrane region" description="Helical" evidence="8">
    <location>
        <begin position="302"/>
        <end position="325"/>
    </location>
</feature>
<protein>
    <recommendedName>
        <fullName evidence="9">Kinesin motor domain-containing protein</fullName>
    </recommendedName>
</protein>
<dbReference type="SUPFAM" id="SSF47781">
    <property type="entry name" value="RuvA domain 2-like"/>
    <property type="match status" value="1"/>
</dbReference>
<keyword evidence="3" id="KW-0547">Nucleotide-binding</keyword>
<dbReference type="InterPro" id="IPR010994">
    <property type="entry name" value="RuvA_2-like"/>
</dbReference>
<dbReference type="GO" id="GO:0007052">
    <property type="term" value="P:mitotic spindle organization"/>
    <property type="evidence" value="ECO:0007669"/>
    <property type="project" value="TreeGrafter"/>
</dbReference>
<dbReference type="InterPro" id="IPR027417">
    <property type="entry name" value="P-loop_NTPase"/>
</dbReference>
<comment type="caution">
    <text evidence="7">Lacks conserved residue(s) required for the propagation of feature annotation.</text>
</comment>
<evidence type="ECO:0000256" key="2">
    <source>
        <dbReference type="ARBA" id="ARBA00022490"/>
    </source>
</evidence>
<dbReference type="GO" id="GO:0005875">
    <property type="term" value="C:microtubule associated complex"/>
    <property type="evidence" value="ECO:0007669"/>
    <property type="project" value="TreeGrafter"/>
</dbReference>
<evidence type="ECO:0000313" key="10">
    <source>
        <dbReference type="EMBL" id="KAH9365420.1"/>
    </source>
</evidence>
<dbReference type="EMBL" id="JABSTR010000003">
    <property type="protein sequence ID" value="KAH9365420.1"/>
    <property type="molecule type" value="Genomic_DNA"/>
</dbReference>
<evidence type="ECO:0000256" key="4">
    <source>
        <dbReference type="ARBA" id="ARBA00022840"/>
    </source>
</evidence>
<keyword evidence="4" id="KW-0067">ATP-binding</keyword>
<dbReference type="AlphaFoldDB" id="A0A9J6FTL0"/>
<dbReference type="GO" id="GO:0007018">
    <property type="term" value="P:microtubule-based movement"/>
    <property type="evidence" value="ECO:0007669"/>
    <property type="project" value="InterPro"/>
</dbReference>
<dbReference type="Pfam" id="PF12836">
    <property type="entry name" value="HHH_3"/>
    <property type="match status" value="1"/>
</dbReference>
<dbReference type="GO" id="GO:0051231">
    <property type="term" value="P:spindle elongation"/>
    <property type="evidence" value="ECO:0007669"/>
    <property type="project" value="TreeGrafter"/>
</dbReference>
<keyword evidence="6" id="KW-0206">Cytoskeleton</keyword>
<evidence type="ECO:0000313" key="11">
    <source>
        <dbReference type="Proteomes" id="UP000821853"/>
    </source>
</evidence>
<dbReference type="VEuPathDB" id="VectorBase:HLOH_050357"/>
<reference evidence="10 11" key="1">
    <citation type="journal article" date="2020" name="Cell">
        <title>Large-Scale Comparative Analyses of Tick Genomes Elucidate Their Genetic Diversity and Vector Capacities.</title>
        <authorList>
            <consortium name="Tick Genome and Microbiome Consortium (TIGMIC)"/>
            <person name="Jia N."/>
            <person name="Wang J."/>
            <person name="Shi W."/>
            <person name="Du L."/>
            <person name="Sun Y."/>
            <person name="Zhan W."/>
            <person name="Jiang J.F."/>
            <person name="Wang Q."/>
            <person name="Zhang B."/>
            <person name="Ji P."/>
            <person name="Bell-Sakyi L."/>
            <person name="Cui X.M."/>
            <person name="Yuan T.T."/>
            <person name="Jiang B.G."/>
            <person name="Yang W.F."/>
            <person name="Lam T.T."/>
            <person name="Chang Q.C."/>
            <person name="Ding S.J."/>
            <person name="Wang X.J."/>
            <person name="Zhu J.G."/>
            <person name="Ruan X.D."/>
            <person name="Zhao L."/>
            <person name="Wei J.T."/>
            <person name="Ye R.Z."/>
            <person name="Que T.C."/>
            <person name="Du C.H."/>
            <person name="Zhou Y.H."/>
            <person name="Cheng J.X."/>
            <person name="Dai P.F."/>
            <person name="Guo W.B."/>
            <person name="Han X.H."/>
            <person name="Huang E.J."/>
            <person name="Li L.F."/>
            <person name="Wei W."/>
            <person name="Gao Y.C."/>
            <person name="Liu J.Z."/>
            <person name="Shao H.Z."/>
            <person name="Wang X."/>
            <person name="Wang C.C."/>
            <person name="Yang T.C."/>
            <person name="Huo Q.B."/>
            <person name="Li W."/>
            <person name="Chen H.Y."/>
            <person name="Chen S.E."/>
            <person name="Zhou L.G."/>
            <person name="Ni X.B."/>
            <person name="Tian J.H."/>
            <person name="Sheng Y."/>
            <person name="Liu T."/>
            <person name="Pan Y.S."/>
            <person name="Xia L.Y."/>
            <person name="Li J."/>
            <person name="Zhao F."/>
            <person name="Cao W.C."/>
        </authorList>
    </citation>
    <scope>NUCLEOTIDE SEQUENCE [LARGE SCALE GENOMIC DNA]</scope>
    <source>
        <strain evidence="10">HaeL-2018</strain>
    </source>
</reference>
<keyword evidence="5" id="KW-0175">Coiled coil</keyword>
<comment type="similarity">
    <text evidence="7">Belongs to the TRAFAC class myosin-kinesin ATPase superfamily. Kinesin family.</text>
</comment>
<feature type="domain" description="Kinesin motor" evidence="9">
    <location>
        <begin position="1"/>
        <end position="60"/>
    </location>
</feature>
<accession>A0A9J6FTL0</accession>
<dbReference type="GO" id="GO:0005524">
    <property type="term" value="F:ATP binding"/>
    <property type="evidence" value="ECO:0007669"/>
    <property type="project" value="UniProtKB-KW"/>
</dbReference>
<evidence type="ECO:0000256" key="3">
    <source>
        <dbReference type="ARBA" id="ARBA00022741"/>
    </source>
</evidence>
<dbReference type="Proteomes" id="UP000821853">
    <property type="component" value="Unassembled WGS sequence"/>
</dbReference>
<evidence type="ECO:0000256" key="1">
    <source>
        <dbReference type="ARBA" id="ARBA00004245"/>
    </source>
</evidence>
<sequence>MQGGGKPQFISYRDSALTRLLRDSLNGSSFTVMIACISPAIGNITETVNTLRYADRARQIKTKPVISRANNKENLPSRRMLEPPLLPPTPSQWQRTPLGAHVHRRLLPGSARGQNVAAARQLKSTLLGSHAEEDSAAPVENASFMSLSPVRPTLPLTPLVERLYQRLEPKLCDDISKKLDSFMMTHSHLNTTTVAAPEPTLTEEQQSLVDLLDTTLQRRKRKTMDCTPSRGTCVVGHKLIHSEFILGHMKISAIFFFSFFIQSTLEGVVCKDSRCICKLQCCSVLLKKSTSLVVSLLAGPGLAWLGFNLVRVVCLTFCFMLCFFFPRLGEVATPVTVKRRALTRSGSEARRSGSLGSSPKLEASSSCQQDDTVVYNVELGSAEKTQREHNRNVLEILNTASEKHLQCLARVGPKGARMLYLHRLLRGKFDTFEDLRKVEGLGKNFFDSFMCANIVTL</sequence>
<keyword evidence="11" id="KW-1185">Reference proteome</keyword>
<dbReference type="OrthoDB" id="3176171at2759"/>
<organism evidence="10 11">
    <name type="scientific">Haemaphysalis longicornis</name>
    <name type="common">Bush tick</name>
    <dbReference type="NCBI Taxonomy" id="44386"/>
    <lineage>
        <taxon>Eukaryota</taxon>
        <taxon>Metazoa</taxon>
        <taxon>Ecdysozoa</taxon>
        <taxon>Arthropoda</taxon>
        <taxon>Chelicerata</taxon>
        <taxon>Arachnida</taxon>
        <taxon>Acari</taxon>
        <taxon>Parasitiformes</taxon>
        <taxon>Ixodida</taxon>
        <taxon>Ixodoidea</taxon>
        <taxon>Ixodidae</taxon>
        <taxon>Haemaphysalinae</taxon>
        <taxon>Haemaphysalis</taxon>
    </lineage>
</organism>
<evidence type="ECO:0000256" key="8">
    <source>
        <dbReference type="SAM" id="Phobius"/>
    </source>
</evidence>
<proteinExistence type="inferred from homology"/>
<dbReference type="PROSITE" id="PS50067">
    <property type="entry name" value="KINESIN_MOTOR_2"/>
    <property type="match status" value="1"/>
</dbReference>
<dbReference type="PANTHER" id="PTHR47969">
    <property type="entry name" value="CHROMOSOME-ASSOCIATED KINESIN KIF4A-RELATED"/>
    <property type="match status" value="1"/>
</dbReference>
<dbReference type="SUPFAM" id="SSF52540">
    <property type="entry name" value="P-loop containing nucleoside triphosphate hydrolases"/>
    <property type="match status" value="1"/>
</dbReference>
<comment type="caution">
    <text evidence="10">The sequence shown here is derived from an EMBL/GenBank/DDBJ whole genome shotgun (WGS) entry which is preliminary data.</text>
</comment>
<comment type="subcellular location">
    <subcellularLocation>
        <location evidence="1">Cytoplasm</location>
        <location evidence="1">Cytoskeleton</location>
    </subcellularLocation>
</comment>
<dbReference type="GO" id="GO:0008017">
    <property type="term" value="F:microtubule binding"/>
    <property type="evidence" value="ECO:0007669"/>
    <property type="project" value="InterPro"/>
</dbReference>
<dbReference type="Gene3D" id="3.40.850.10">
    <property type="entry name" value="Kinesin motor domain"/>
    <property type="match status" value="1"/>
</dbReference>
<dbReference type="InterPro" id="IPR001752">
    <property type="entry name" value="Kinesin_motor_dom"/>
</dbReference>
<keyword evidence="8" id="KW-0812">Transmembrane</keyword>
<name>A0A9J6FTL0_HAELO</name>
<dbReference type="Pfam" id="PF00225">
    <property type="entry name" value="Kinesin"/>
    <property type="match status" value="1"/>
</dbReference>
<evidence type="ECO:0000256" key="6">
    <source>
        <dbReference type="ARBA" id="ARBA00023212"/>
    </source>
</evidence>
<evidence type="ECO:0000259" key="9">
    <source>
        <dbReference type="PROSITE" id="PS50067"/>
    </source>
</evidence>
<dbReference type="Gene3D" id="1.10.150.280">
    <property type="entry name" value="AF1531-like domain"/>
    <property type="match status" value="1"/>
</dbReference>
<keyword evidence="2" id="KW-0963">Cytoplasm</keyword>
<evidence type="ECO:0000256" key="7">
    <source>
        <dbReference type="PROSITE-ProRule" id="PRU00283"/>
    </source>
</evidence>
<evidence type="ECO:0000256" key="5">
    <source>
        <dbReference type="ARBA" id="ARBA00023054"/>
    </source>
</evidence>
<gene>
    <name evidence="10" type="ORF">HPB48_017184</name>
</gene>
<dbReference type="InterPro" id="IPR036961">
    <property type="entry name" value="Kinesin_motor_dom_sf"/>
</dbReference>
<dbReference type="InterPro" id="IPR027640">
    <property type="entry name" value="Kinesin-like_fam"/>
</dbReference>
<dbReference type="GO" id="GO:0003777">
    <property type="term" value="F:microtubule motor activity"/>
    <property type="evidence" value="ECO:0007669"/>
    <property type="project" value="InterPro"/>
</dbReference>
<keyword evidence="8" id="KW-0472">Membrane</keyword>
<dbReference type="PANTHER" id="PTHR47969:SF15">
    <property type="entry name" value="CHROMOSOME-ASSOCIATED KINESIN KIF4A-RELATED"/>
    <property type="match status" value="1"/>
</dbReference>